<dbReference type="InterPro" id="IPR036188">
    <property type="entry name" value="FAD/NAD-bd_sf"/>
</dbReference>
<keyword evidence="2" id="KW-0547">Nucleotide-binding</keyword>
<dbReference type="InterPro" id="IPR006905">
    <property type="entry name" value="Flavin_halogenase"/>
</dbReference>
<dbReference type="PANTHER" id="PTHR43747:SF4">
    <property type="entry name" value="FLAVIN-DEPENDENT TRYPTOPHAN HALOGENASE"/>
    <property type="match status" value="1"/>
</dbReference>
<keyword evidence="2" id="KW-0274">FAD</keyword>
<organism evidence="3 4">
    <name type="scientific">Saliniradius amylolyticus</name>
    <dbReference type="NCBI Taxonomy" id="2183582"/>
    <lineage>
        <taxon>Bacteria</taxon>
        <taxon>Pseudomonadati</taxon>
        <taxon>Pseudomonadota</taxon>
        <taxon>Gammaproteobacteria</taxon>
        <taxon>Alteromonadales</taxon>
        <taxon>Alteromonadaceae</taxon>
        <taxon>Saliniradius</taxon>
    </lineage>
</organism>
<feature type="binding site" evidence="2">
    <location>
        <begin position="13"/>
        <end position="16"/>
    </location>
    <ligand>
        <name>FAD</name>
        <dbReference type="ChEBI" id="CHEBI:57692"/>
    </ligand>
</feature>
<evidence type="ECO:0000313" key="3">
    <source>
        <dbReference type="EMBL" id="AWL11393.1"/>
    </source>
</evidence>
<dbReference type="PIRSF" id="PIRSF011396">
    <property type="entry name" value="Trp_halogenase"/>
    <property type="match status" value="1"/>
</dbReference>
<feature type="binding site" evidence="2">
    <location>
        <position position="349"/>
    </location>
    <ligand>
        <name>L-tryptophan</name>
        <dbReference type="ChEBI" id="CHEBI:57912"/>
    </ligand>
</feature>
<gene>
    <name evidence="3" type="ORF">HMF8227_00898</name>
</gene>
<dbReference type="OrthoDB" id="7178350at2"/>
<reference evidence="3 4" key="1">
    <citation type="submission" date="2018-05" db="EMBL/GenBank/DDBJ databases">
        <title>Salinimonas sp. HMF8227 Genome sequencing and assembly.</title>
        <authorList>
            <person name="Kang H."/>
            <person name="Kang J."/>
            <person name="Cha I."/>
            <person name="Kim H."/>
            <person name="Joh K."/>
        </authorList>
    </citation>
    <scope>NUCLEOTIDE SEQUENCE [LARGE SCALE GENOMIC DNA]</scope>
    <source>
        <strain evidence="3 4">HMF8227</strain>
    </source>
</reference>
<dbReference type="GO" id="GO:0000166">
    <property type="term" value="F:nucleotide binding"/>
    <property type="evidence" value="ECO:0007669"/>
    <property type="project" value="UniProtKB-KW"/>
</dbReference>
<dbReference type="KEGG" id="salh:HMF8227_00898"/>
<feature type="active site" evidence="1">
    <location>
        <position position="80"/>
    </location>
</feature>
<keyword evidence="2" id="KW-0285">Flavoprotein</keyword>
<dbReference type="GO" id="GO:0004497">
    <property type="term" value="F:monooxygenase activity"/>
    <property type="evidence" value="ECO:0007669"/>
    <property type="project" value="InterPro"/>
</dbReference>
<dbReference type="EC" id="1.14.19.9" evidence="3"/>
<evidence type="ECO:0000313" key="4">
    <source>
        <dbReference type="Proteomes" id="UP000245728"/>
    </source>
</evidence>
<dbReference type="Proteomes" id="UP000245728">
    <property type="component" value="Chromosome"/>
</dbReference>
<protein>
    <submittedName>
        <fullName evidence="3">Tryptophan 7-halogenase</fullName>
        <ecNumber evidence="3">1.14.19.9</ecNumber>
    </submittedName>
</protein>
<dbReference type="SUPFAM" id="SSF51905">
    <property type="entry name" value="FAD/NAD(P)-binding domain"/>
    <property type="match status" value="1"/>
</dbReference>
<keyword evidence="4" id="KW-1185">Reference proteome</keyword>
<accession>A0A2S2E190</accession>
<dbReference type="PROSITE" id="PS51257">
    <property type="entry name" value="PROKAR_LIPOPROTEIN"/>
    <property type="match status" value="1"/>
</dbReference>
<dbReference type="InterPro" id="IPR050816">
    <property type="entry name" value="Flavin-dep_Halogenase_NPB"/>
</dbReference>
<dbReference type="InterPro" id="IPR033856">
    <property type="entry name" value="Trp_halogen"/>
</dbReference>
<dbReference type="Gene3D" id="3.50.50.60">
    <property type="entry name" value="FAD/NAD(P)-binding domain"/>
    <property type="match status" value="1"/>
</dbReference>
<dbReference type="RefSeq" id="WP_109339045.1">
    <property type="nucleotide sequence ID" value="NZ_CP029347.1"/>
</dbReference>
<dbReference type="EMBL" id="CP029347">
    <property type="protein sequence ID" value="AWL11393.1"/>
    <property type="molecule type" value="Genomic_DNA"/>
</dbReference>
<dbReference type="Pfam" id="PF04820">
    <property type="entry name" value="Trp_halogenase"/>
    <property type="match status" value="1"/>
</dbReference>
<evidence type="ECO:0000256" key="1">
    <source>
        <dbReference type="PIRSR" id="PIRSR011396-1"/>
    </source>
</evidence>
<feature type="binding site" evidence="2">
    <location>
        <position position="80"/>
    </location>
    <ligand>
        <name>7-chloro-L-tryptophan</name>
        <dbReference type="ChEBI" id="CHEBI:58713"/>
    </ligand>
</feature>
<name>A0A2S2E190_9ALTE</name>
<dbReference type="PANTHER" id="PTHR43747">
    <property type="entry name" value="FAD-BINDING PROTEIN"/>
    <property type="match status" value="1"/>
</dbReference>
<evidence type="ECO:0000256" key="2">
    <source>
        <dbReference type="PIRSR" id="PIRSR011396-2"/>
    </source>
</evidence>
<proteinExistence type="predicted"/>
<sequence length="514" mass="57992">MSNPIERIVIVGGGSAGWLTACVLASEYQFDHSIAITLVESPSIQHIGVGEGTWPSMKQTLARIGISENDFLNHCQASFKQGSQFINWGCGRTPDHYHHPFTPPATQSERNTAAFWQPYQQTHSFAEFFSIQPKVIEQGLAPKQISTPEYAFIANYGYHLDAGKFVQMLTEHGKRKLNIHHLLDDIVEIQSQPGSDEIAAVVGQRHGAISGDLFIDCTGFRSLLLGQHYGIDFIEQDSVLFNDRAIAAQVPYPLPDAPIASATLSTAQEAGWVWDIGLQNRRGVGYVYSSSHSNESQAEQVLSQYIKQSGVSEVPEFRSISIRPGYRERFWHKNCVAVGMAAGFIEPLEASALVMVEMAAQYLAEQLPQNQSAMPLVASHYNDCFTRRWQQIMEFLKLHYVLSNRTDTQYWRDNKSTDSIPDTLQEKLTLWQTSCPSHYDFGYIQELFPAASYQYIYYGMGGQTRFRPTASLQEQHQAMQQRLRDNEVKSRQWLSRLPSNRQLLNQIQAQGLAT</sequence>
<keyword evidence="3" id="KW-0560">Oxidoreductase</keyword>
<dbReference type="AlphaFoldDB" id="A0A2S2E190"/>